<evidence type="ECO:0000256" key="1">
    <source>
        <dbReference type="SAM" id="MobiDB-lite"/>
    </source>
</evidence>
<feature type="region of interest" description="Disordered" evidence="1">
    <location>
        <begin position="21"/>
        <end position="43"/>
    </location>
</feature>
<dbReference type="OrthoDB" id="6906509at2"/>
<dbReference type="AlphaFoldDB" id="A0A1Q9RCA8"/>
<accession>A0A1Q9RCA8</accession>
<evidence type="ECO:0000313" key="2">
    <source>
        <dbReference type="EMBL" id="OLS65040.1"/>
    </source>
</evidence>
<proteinExistence type="predicted"/>
<sequence length="96" mass="10577">MQVKPVGQLVFEVNRVPHQISASKLSQGDQKKQSGLKNKDGSEEWSVTFTAESEFGQFVWVVSFTLGNEGLDVDDSDMVKKPEGVKVVTDVSFKSV</sequence>
<organism evidence="2 3">
    <name type="scientific">Pseudomonas putida</name>
    <name type="common">Arthrobacter siderocapsulatus</name>
    <dbReference type="NCBI Taxonomy" id="303"/>
    <lineage>
        <taxon>Bacteria</taxon>
        <taxon>Pseudomonadati</taxon>
        <taxon>Pseudomonadota</taxon>
        <taxon>Gammaproteobacteria</taxon>
        <taxon>Pseudomonadales</taxon>
        <taxon>Pseudomonadaceae</taxon>
        <taxon>Pseudomonas</taxon>
    </lineage>
</organism>
<evidence type="ECO:0000313" key="3">
    <source>
        <dbReference type="Proteomes" id="UP000186736"/>
    </source>
</evidence>
<reference evidence="2 3" key="1">
    <citation type="submission" date="2016-10" db="EMBL/GenBank/DDBJ databases">
        <title>Genome Sequence of Pseudomonas putida GM4FR.</title>
        <authorList>
            <person name="Poehlein A."/>
            <person name="Wemheuer F."/>
            <person name="Hollensteiner J."/>
            <person name="Wemheuer B."/>
        </authorList>
    </citation>
    <scope>NUCLEOTIDE SEQUENCE [LARGE SCALE GENOMIC DNA]</scope>
    <source>
        <strain evidence="2 3">GM4FR</strain>
    </source>
</reference>
<protein>
    <submittedName>
        <fullName evidence="2">Uncharacterized protein</fullName>
    </submittedName>
</protein>
<gene>
    <name evidence="2" type="ORF">PSEMO_01420</name>
</gene>
<name>A0A1Q9RCA8_PSEPU</name>
<dbReference type="RefSeq" id="WP_009686180.1">
    <property type="nucleotide sequence ID" value="NZ_MKZO01000001.1"/>
</dbReference>
<dbReference type="EMBL" id="MKZO01000001">
    <property type="protein sequence ID" value="OLS65040.1"/>
    <property type="molecule type" value="Genomic_DNA"/>
</dbReference>
<comment type="caution">
    <text evidence="2">The sequence shown here is derived from an EMBL/GenBank/DDBJ whole genome shotgun (WGS) entry which is preliminary data.</text>
</comment>
<dbReference type="Proteomes" id="UP000186736">
    <property type="component" value="Unassembled WGS sequence"/>
</dbReference>
<feature type="compositionally biased region" description="Basic and acidic residues" evidence="1">
    <location>
        <begin position="29"/>
        <end position="42"/>
    </location>
</feature>